<protein>
    <submittedName>
        <fullName evidence="1">Glycosyl transferase</fullName>
    </submittedName>
</protein>
<comment type="caution">
    <text evidence="1">The sequence shown here is derived from an EMBL/GenBank/DDBJ whole genome shotgun (WGS) entry which is preliminary data.</text>
</comment>
<name>A0ABS6ENP2_9FIRM</name>
<dbReference type="InterPro" id="IPR029465">
    <property type="entry name" value="ATPgrasp_TupA"/>
</dbReference>
<evidence type="ECO:0000313" key="1">
    <source>
        <dbReference type="EMBL" id="MBU5489301.1"/>
    </source>
</evidence>
<dbReference type="EMBL" id="JAHLQI010000001">
    <property type="protein sequence ID" value="MBU5489301.1"/>
    <property type="molecule type" value="Genomic_DNA"/>
</dbReference>
<sequence>MSKVDKNKIWSSAFFKLKKTGVLNLLPDTLYLKFMFRATLQRKLDLKNPTTFNEKLQWLKIHDRKDIYTTIVDKYEVKKYIAKKIGANYIIPTLGIWSSFDEINFDELPNQFVLKCTHDSGGLVICNDKSKLDIEKAKEKIEKSLKSNFYWLGREWPYKNVKPRIIAEQYMADNLRDYKLFCFNGTPRMTLVCSERFTEDGLKEDFYDEAWNHLSIQRPAHSNAILPIQRPKQYELMRRLAAKLSEKMSFARIDFYEINEKVYFGEITFYPASGFEGFRPEEWDLKLGEWIELPGGKKAEF</sequence>
<dbReference type="Proteomes" id="UP000783588">
    <property type="component" value="Unassembled WGS sequence"/>
</dbReference>
<dbReference type="RefSeq" id="WP_216468906.1">
    <property type="nucleotide sequence ID" value="NZ_JAHLQI010000001.1"/>
</dbReference>
<accession>A0ABS6ENP2</accession>
<proteinExistence type="predicted"/>
<evidence type="ECO:0000313" key="2">
    <source>
        <dbReference type="Proteomes" id="UP000783588"/>
    </source>
</evidence>
<dbReference type="Pfam" id="PF14305">
    <property type="entry name" value="ATPgrasp_TupA"/>
    <property type="match status" value="1"/>
</dbReference>
<keyword evidence="2" id="KW-1185">Reference proteome</keyword>
<reference evidence="1 2" key="1">
    <citation type="submission" date="2021-06" db="EMBL/GenBank/DDBJ databases">
        <authorList>
            <person name="Sun Q."/>
            <person name="Li D."/>
        </authorList>
    </citation>
    <scope>NUCLEOTIDE SEQUENCE [LARGE SCALE GENOMIC DNA]</scope>
    <source>
        <strain evidence="1 2">MSJd-7</strain>
    </source>
</reference>
<gene>
    <name evidence="1" type="ORF">KQI75_01430</name>
</gene>
<organism evidence="1 2">
    <name type="scientific">Butyricicoccus intestinisimiae</name>
    <dbReference type="NCBI Taxonomy" id="2841509"/>
    <lineage>
        <taxon>Bacteria</taxon>
        <taxon>Bacillati</taxon>
        <taxon>Bacillota</taxon>
        <taxon>Clostridia</taxon>
        <taxon>Eubacteriales</taxon>
        <taxon>Butyricicoccaceae</taxon>
        <taxon>Butyricicoccus</taxon>
    </lineage>
</organism>
<dbReference type="GO" id="GO:0016740">
    <property type="term" value="F:transferase activity"/>
    <property type="evidence" value="ECO:0007669"/>
    <property type="project" value="UniProtKB-KW"/>
</dbReference>
<keyword evidence="1" id="KW-0808">Transferase</keyword>